<name>A0A4U5N5R5_STECR</name>
<proteinExistence type="inferred from homology"/>
<keyword evidence="8" id="KW-1185">Reference proteome</keyword>
<dbReference type="AlphaFoldDB" id="A0A4U5N5R5"/>
<evidence type="ECO:0000256" key="3">
    <source>
        <dbReference type="ARBA" id="ARBA00022679"/>
    </source>
</evidence>
<feature type="chain" id="PRO_5021041875" description="UDP-glucuronosyltransferase" evidence="6">
    <location>
        <begin position="22"/>
        <end position="529"/>
    </location>
</feature>
<keyword evidence="6" id="KW-1133">Transmembrane helix</keyword>
<dbReference type="STRING" id="34508.A0A4U5N5R5"/>
<dbReference type="GO" id="GO:0016020">
    <property type="term" value="C:membrane"/>
    <property type="evidence" value="ECO:0007669"/>
    <property type="project" value="UniProtKB-SubCell"/>
</dbReference>
<comment type="catalytic activity">
    <reaction evidence="4 6">
        <text>glucuronate acceptor + UDP-alpha-D-glucuronate = acceptor beta-D-glucuronoside + UDP + H(+)</text>
        <dbReference type="Rhea" id="RHEA:21032"/>
        <dbReference type="ChEBI" id="CHEBI:15378"/>
        <dbReference type="ChEBI" id="CHEBI:58052"/>
        <dbReference type="ChEBI" id="CHEBI:58223"/>
        <dbReference type="ChEBI" id="CHEBI:132367"/>
        <dbReference type="ChEBI" id="CHEBI:132368"/>
        <dbReference type="EC" id="2.4.1.17"/>
    </reaction>
</comment>
<evidence type="ECO:0000256" key="1">
    <source>
        <dbReference type="ARBA" id="ARBA00009995"/>
    </source>
</evidence>
<dbReference type="PANTHER" id="PTHR48043">
    <property type="entry name" value="EG:EG0003.4 PROTEIN-RELATED"/>
    <property type="match status" value="1"/>
</dbReference>
<feature type="signal peptide" evidence="6">
    <location>
        <begin position="1"/>
        <end position="21"/>
    </location>
</feature>
<evidence type="ECO:0000313" key="7">
    <source>
        <dbReference type="EMBL" id="TKR77730.1"/>
    </source>
</evidence>
<dbReference type="InterPro" id="IPR050271">
    <property type="entry name" value="UDP-glycosyltransferase"/>
</dbReference>
<reference evidence="7 8" key="2">
    <citation type="journal article" date="2019" name="G3 (Bethesda)">
        <title>Hybrid Assembly of the Genome of the Entomopathogenic Nematode Steinernema carpocapsae Identifies the X-Chromosome.</title>
        <authorList>
            <person name="Serra L."/>
            <person name="Macchietto M."/>
            <person name="Macias-Munoz A."/>
            <person name="McGill C.J."/>
            <person name="Rodriguez I.M."/>
            <person name="Rodriguez B."/>
            <person name="Murad R."/>
            <person name="Mortazavi A."/>
        </authorList>
    </citation>
    <scope>NUCLEOTIDE SEQUENCE [LARGE SCALE GENOMIC DNA]</scope>
    <source>
        <strain evidence="7 8">ALL</strain>
    </source>
</reference>
<organism evidence="7 8">
    <name type="scientific">Steinernema carpocapsae</name>
    <name type="common">Entomopathogenic nematode</name>
    <dbReference type="NCBI Taxonomy" id="34508"/>
    <lineage>
        <taxon>Eukaryota</taxon>
        <taxon>Metazoa</taxon>
        <taxon>Ecdysozoa</taxon>
        <taxon>Nematoda</taxon>
        <taxon>Chromadorea</taxon>
        <taxon>Rhabditida</taxon>
        <taxon>Tylenchina</taxon>
        <taxon>Panagrolaimomorpha</taxon>
        <taxon>Strongyloidoidea</taxon>
        <taxon>Steinernematidae</taxon>
        <taxon>Steinernema</taxon>
    </lineage>
</organism>
<dbReference type="SUPFAM" id="SSF53756">
    <property type="entry name" value="UDP-Glycosyltransferase/glycogen phosphorylase"/>
    <property type="match status" value="1"/>
</dbReference>
<dbReference type="FunFam" id="3.40.50.2000:FF:000021">
    <property type="entry name" value="UDP-glucuronosyltransferase"/>
    <property type="match status" value="1"/>
</dbReference>
<keyword evidence="3 5" id="KW-0808">Transferase</keyword>
<feature type="transmembrane region" description="Helical" evidence="6">
    <location>
        <begin position="489"/>
        <end position="512"/>
    </location>
</feature>
<sequence length="529" mass="58690">MVSPHSAVFVFALLLLRFADSAKVLVYSPSISNSHLIMNGRLADTLVKAGHDVTLFIPEYDHANTINGTKTARIVRMNSLSSAFANAFEGWDMFASHTASIWERMDFENALVTMCDAIMVRKSELDVLKKYGFDIAFSEMVDFCGLGVIRYLGITNHIWISTTPILDTVAYNLGVPTPLSYVPVVEENDLGTVMSFLDRALNIKKYVTSILVHHYGTDKTSAVFQRHVSKDFPNVRQISSESSLCFVNSDEFLDIAQPILHKTVFVGGLGIGPAKPLKEPFASLMEKGKKGVILMSLGTIVPSSAISLDIRRGLYAAFADFSDYHFIVKIDKNDGESADLVKSYPNIDLVQWMPQSDILGHPRLAAFIMHGGFNGLLEAAIRGVPVVAVPFFADQFRNARTAEYRGFGIAIQKNKFDGKSVARALEQIITNASYKESALRISKLIRTKPFKAEERFVEWTNFVIENGRLTNLDVVGANFNFIVYHNLDVIALVVVWVLAGTYFVVISCAYLLKLIHDSLYNIGSKAKAE</sequence>
<gene>
    <name evidence="7" type="ORF">L596_018648</name>
</gene>
<protein>
    <recommendedName>
        <fullName evidence="6">UDP-glucuronosyltransferase</fullName>
        <ecNumber evidence="6">2.4.1.17</ecNumber>
    </recommendedName>
</protein>
<evidence type="ECO:0000256" key="5">
    <source>
        <dbReference type="RuleBase" id="RU003718"/>
    </source>
</evidence>
<keyword evidence="2 5" id="KW-0328">Glycosyltransferase</keyword>
<dbReference type="InterPro" id="IPR035595">
    <property type="entry name" value="UDP_glycos_trans_CS"/>
</dbReference>
<keyword evidence="6" id="KW-0732">Signal</keyword>
<dbReference type="InterPro" id="IPR002213">
    <property type="entry name" value="UDP_glucos_trans"/>
</dbReference>
<reference evidence="7 8" key="1">
    <citation type="journal article" date="2015" name="Genome Biol.">
        <title>Comparative genomics of Steinernema reveals deeply conserved gene regulatory networks.</title>
        <authorList>
            <person name="Dillman A.R."/>
            <person name="Macchietto M."/>
            <person name="Porter C.F."/>
            <person name="Rogers A."/>
            <person name="Williams B."/>
            <person name="Antoshechkin I."/>
            <person name="Lee M.M."/>
            <person name="Goodwin Z."/>
            <person name="Lu X."/>
            <person name="Lewis E.E."/>
            <person name="Goodrich-Blair H."/>
            <person name="Stock S.P."/>
            <person name="Adams B.J."/>
            <person name="Sternberg P.W."/>
            <person name="Mortazavi A."/>
        </authorList>
    </citation>
    <scope>NUCLEOTIDE SEQUENCE [LARGE SCALE GENOMIC DNA]</scope>
    <source>
        <strain evidence="7 8">ALL</strain>
    </source>
</reference>
<dbReference type="Proteomes" id="UP000298663">
    <property type="component" value="Unassembled WGS sequence"/>
</dbReference>
<dbReference type="CDD" id="cd03784">
    <property type="entry name" value="GT1_Gtf-like"/>
    <property type="match status" value="1"/>
</dbReference>
<comment type="caution">
    <text evidence="7">The sequence shown here is derived from an EMBL/GenBank/DDBJ whole genome shotgun (WGS) entry which is preliminary data.</text>
</comment>
<evidence type="ECO:0000256" key="4">
    <source>
        <dbReference type="ARBA" id="ARBA00047475"/>
    </source>
</evidence>
<accession>A0A4U5N5R5</accession>
<comment type="similarity">
    <text evidence="1 5">Belongs to the UDP-glycosyltransferase family.</text>
</comment>
<dbReference type="PROSITE" id="PS00375">
    <property type="entry name" value="UDPGT"/>
    <property type="match status" value="1"/>
</dbReference>
<dbReference type="EC" id="2.4.1.17" evidence="6"/>
<dbReference type="GO" id="GO:0015020">
    <property type="term" value="F:glucuronosyltransferase activity"/>
    <property type="evidence" value="ECO:0007669"/>
    <property type="project" value="UniProtKB-EC"/>
</dbReference>
<dbReference type="Gene3D" id="3.40.50.2000">
    <property type="entry name" value="Glycogen Phosphorylase B"/>
    <property type="match status" value="1"/>
</dbReference>
<evidence type="ECO:0000256" key="6">
    <source>
        <dbReference type="RuleBase" id="RU362059"/>
    </source>
</evidence>
<dbReference type="OrthoDB" id="5835829at2759"/>
<evidence type="ECO:0000256" key="2">
    <source>
        <dbReference type="ARBA" id="ARBA00022676"/>
    </source>
</evidence>
<comment type="subcellular location">
    <subcellularLocation>
        <location evidence="6">Membrane</location>
        <topology evidence="6">Single-pass membrane protein</topology>
    </subcellularLocation>
</comment>
<keyword evidence="6" id="KW-0472">Membrane</keyword>
<dbReference type="Pfam" id="PF00201">
    <property type="entry name" value="UDPGT"/>
    <property type="match status" value="1"/>
</dbReference>
<dbReference type="PANTHER" id="PTHR48043:SF143">
    <property type="entry name" value="UDP-GLUCURONOSYLTRANSFERASE"/>
    <property type="match status" value="1"/>
</dbReference>
<keyword evidence="6" id="KW-0812">Transmembrane</keyword>
<evidence type="ECO:0000313" key="8">
    <source>
        <dbReference type="Proteomes" id="UP000298663"/>
    </source>
</evidence>
<dbReference type="EMBL" id="AZBU02000005">
    <property type="protein sequence ID" value="TKR77730.1"/>
    <property type="molecule type" value="Genomic_DNA"/>
</dbReference>